<reference evidence="3 4" key="1">
    <citation type="journal article" date="2015" name="BMC Genomics">
        <title>Genome mining reveals unlocked bioactive potential of marine Gram-negative bacteria.</title>
        <authorList>
            <person name="Machado H."/>
            <person name="Sonnenschein E.C."/>
            <person name="Melchiorsen J."/>
            <person name="Gram L."/>
        </authorList>
    </citation>
    <scope>NUCLEOTIDE SEQUENCE [LARGE SCALE GENOMIC DNA]</scope>
    <source>
        <strain evidence="3 4">S4054</strain>
    </source>
</reference>
<sequence length="158" mass="16700">MSTFTEVTRGFFGGFFAVWGLGMLSTFVQYPLLMAPFGATCVLLFAVPHSPLSKPKNVIGGHLLSGAIGLLILLLLGTNIWTMALGVGSAIAAMQIFKIIHPPAGATPLVIIMAGNTHLGFLLFPILFGCIFLVAAASILNAVINKWPKASAYKVKNN</sequence>
<keyword evidence="1" id="KW-1133">Transmembrane helix</keyword>
<keyword evidence="1" id="KW-0472">Membrane</keyword>
<dbReference type="PANTHER" id="PTHR33741">
    <property type="entry name" value="TRANSMEMBRANE PROTEIN DDB_G0269096-RELATED"/>
    <property type="match status" value="1"/>
</dbReference>
<dbReference type="InterPro" id="IPR058581">
    <property type="entry name" value="TM_HPP"/>
</dbReference>
<feature type="transmembrane region" description="Helical" evidence="1">
    <location>
        <begin position="59"/>
        <end position="77"/>
    </location>
</feature>
<evidence type="ECO:0000256" key="1">
    <source>
        <dbReference type="SAM" id="Phobius"/>
    </source>
</evidence>
<evidence type="ECO:0000313" key="4">
    <source>
        <dbReference type="Proteomes" id="UP000033434"/>
    </source>
</evidence>
<comment type="caution">
    <text evidence="3">The sequence shown here is derived from an EMBL/GenBank/DDBJ whole genome shotgun (WGS) entry which is preliminary data.</text>
</comment>
<dbReference type="InterPro" id="IPR007065">
    <property type="entry name" value="HPP"/>
</dbReference>
<name>A0A0F6AAW2_9GAMM</name>
<dbReference type="Proteomes" id="UP000033434">
    <property type="component" value="Unassembled WGS sequence"/>
</dbReference>
<feature type="transmembrane region" description="Helical" evidence="1">
    <location>
        <begin position="121"/>
        <end position="144"/>
    </location>
</feature>
<keyword evidence="1" id="KW-0812">Transmembrane</keyword>
<proteinExistence type="predicted"/>
<gene>
    <name evidence="3" type="ORF">N479_18195</name>
</gene>
<accession>A0A0F6AAW2</accession>
<evidence type="ECO:0000259" key="2">
    <source>
        <dbReference type="Pfam" id="PF04982"/>
    </source>
</evidence>
<feature type="transmembrane region" description="Helical" evidence="1">
    <location>
        <begin position="83"/>
        <end position="100"/>
    </location>
</feature>
<organism evidence="3 4">
    <name type="scientific">Pseudoalteromonas luteoviolacea S4054</name>
    <dbReference type="NCBI Taxonomy" id="1129367"/>
    <lineage>
        <taxon>Bacteria</taxon>
        <taxon>Pseudomonadati</taxon>
        <taxon>Pseudomonadota</taxon>
        <taxon>Gammaproteobacteria</taxon>
        <taxon>Alteromonadales</taxon>
        <taxon>Pseudoalteromonadaceae</taxon>
        <taxon>Pseudoalteromonas</taxon>
    </lineage>
</organism>
<dbReference type="PANTHER" id="PTHR33741:SF5">
    <property type="entry name" value="TRANSMEMBRANE PROTEIN DDB_G0269096-RELATED"/>
    <property type="match status" value="1"/>
</dbReference>
<dbReference type="AlphaFoldDB" id="A0A0F6AAW2"/>
<dbReference type="Pfam" id="PF04982">
    <property type="entry name" value="TM_HPP"/>
    <property type="match status" value="1"/>
</dbReference>
<protein>
    <recommendedName>
        <fullName evidence="2">HPP transmembrane region domain-containing protein</fullName>
    </recommendedName>
</protein>
<dbReference type="RefSeq" id="WP_046357102.1">
    <property type="nucleotide sequence ID" value="NZ_AUXW01000162.1"/>
</dbReference>
<feature type="domain" description="HPP transmembrane region" evidence="2">
    <location>
        <begin position="3"/>
        <end position="144"/>
    </location>
</feature>
<dbReference type="EMBL" id="AUXW01000162">
    <property type="protein sequence ID" value="KKE82539.1"/>
    <property type="molecule type" value="Genomic_DNA"/>
</dbReference>
<evidence type="ECO:0000313" key="3">
    <source>
        <dbReference type="EMBL" id="KKE82539.1"/>
    </source>
</evidence>
<dbReference type="PATRIC" id="fig|1129367.4.peg.3626"/>
<feature type="transmembrane region" description="Helical" evidence="1">
    <location>
        <begin position="7"/>
        <end position="24"/>
    </location>
</feature>